<accession>A0A0C2R2S4</accession>
<keyword evidence="7" id="KW-1185">Reference proteome</keyword>
<dbReference type="InterPro" id="IPR039506">
    <property type="entry name" value="SPOB_a"/>
</dbReference>
<gene>
    <name evidence="6" type="ORF">KP78_35090</name>
</gene>
<evidence type="ECO:0000313" key="6">
    <source>
        <dbReference type="EMBL" id="KIL44545.1"/>
    </source>
</evidence>
<evidence type="ECO:0008006" key="8">
    <source>
        <dbReference type="Google" id="ProtNLM"/>
    </source>
</evidence>
<feature type="domain" description="Sporulation initiation phosphotransferase B C-terminal" evidence="4">
    <location>
        <begin position="60"/>
        <end position="145"/>
    </location>
</feature>
<dbReference type="InterPro" id="IPR037100">
    <property type="entry name" value="Spo0B_C_sf"/>
</dbReference>
<dbReference type="EMBL" id="JXRP01000019">
    <property type="protein sequence ID" value="KIL44545.1"/>
    <property type="molecule type" value="Genomic_DNA"/>
</dbReference>
<dbReference type="PATRIC" id="fig|889306.3.peg.3526"/>
<evidence type="ECO:0000313" key="7">
    <source>
        <dbReference type="Proteomes" id="UP000031938"/>
    </source>
</evidence>
<sequence>MKEKIGALDLLQHSRHDWMNRLQIIKGNLELANVERAREVIEEIVIEMRQEAQLSALGVPHLSEWLLTYNWVRRARLMVKFEVLTDGRLPIEMDPTLYEWLKGVVDKLEQSVCDGVDNELYFIMEIDQEQSAFHVTIEYEGGELKDSPKNWLKDINCKRVEPALTWYGSTSTQFAVKASFELFPVSR</sequence>
<keyword evidence="1" id="KW-0597">Phosphoprotein</keyword>
<dbReference type="Pfam" id="PF14689">
    <property type="entry name" value="SPOB_a"/>
    <property type="match status" value="1"/>
</dbReference>
<evidence type="ECO:0000256" key="2">
    <source>
        <dbReference type="ARBA" id="ARBA00022679"/>
    </source>
</evidence>
<dbReference type="OrthoDB" id="2375606at2"/>
<dbReference type="Gene3D" id="3.30.565.30">
    <property type="entry name" value="Sporulation initiation phosphotransferase B (SpoOB), C-terminal domain"/>
    <property type="match status" value="1"/>
</dbReference>
<organism evidence="6 7">
    <name type="scientific">Jeotgalibacillus soli</name>
    <dbReference type="NCBI Taxonomy" id="889306"/>
    <lineage>
        <taxon>Bacteria</taxon>
        <taxon>Bacillati</taxon>
        <taxon>Bacillota</taxon>
        <taxon>Bacilli</taxon>
        <taxon>Bacillales</taxon>
        <taxon>Caryophanaceae</taxon>
        <taxon>Jeotgalibacillus</taxon>
    </lineage>
</organism>
<keyword evidence="3" id="KW-0418">Kinase</keyword>
<comment type="caution">
    <text evidence="6">The sequence shown here is derived from an EMBL/GenBank/DDBJ whole genome shotgun (WGS) entry which is preliminary data.</text>
</comment>
<evidence type="ECO:0000259" key="4">
    <source>
        <dbReference type="Pfam" id="PF14682"/>
    </source>
</evidence>
<dbReference type="InterPro" id="IPR016122">
    <property type="entry name" value="SpoOB_C"/>
</dbReference>
<dbReference type="STRING" id="889306.KP78_35090"/>
<dbReference type="SUPFAM" id="SSF55890">
    <property type="entry name" value="Sporulation response regulatory protein Spo0B"/>
    <property type="match status" value="1"/>
</dbReference>
<evidence type="ECO:0000256" key="1">
    <source>
        <dbReference type="ARBA" id="ARBA00022553"/>
    </source>
</evidence>
<keyword evidence="2" id="KW-0808">Transferase</keyword>
<dbReference type="RefSeq" id="WP_052474890.1">
    <property type="nucleotide sequence ID" value="NZ_JXRP01000019.1"/>
</dbReference>
<name>A0A0C2R2S4_9BACL</name>
<dbReference type="InterPro" id="IPR016120">
    <property type="entry name" value="Sig_transdc_His_kin_SpoOB"/>
</dbReference>
<protein>
    <recommendedName>
        <fullName evidence="8">Sporulation initiation phosphotransferase B C-terminal domain-containing protein</fullName>
    </recommendedName>
</protein>
<dbReference type="GO" id="GO:0000155">
    <property type="term" value="F:phosphorelay sensor kinase activity"/>
    <property type="evidence" value="ECO:0007669"/>
    <property type="project" value="InterPro"/>
</dbReference>
<evidence type="ECO:0000256" key="3">
    <source>
        <dbReference type="ARBA" id="ARBA00022777"/>
    </source>
</evidence>
<feature type="domain" description="SpoOB alpha-helical" evidence="5">
    <location>
        <begin position="8"/>
        <end position="55"/>
    </location>
</feature>
<dbReference type="Proteomes" id="UP000031938">
    <property type="component" value="Unassembled WGS sequence"/>
</dbReference>
<dbReference type="Pfam" id="PF14682">
    <property type="entry name" value="SPOB_ab"/>
    <property type="match status" value="1"/>
</dbReference>
<evidence type="ECO:0000259" key="5">
    <source>
        <dbReference type="Pfam" id="PF14689"/>
    </source>
</evidence>
<dbReference type="Gene3D" id="1.10.287.130">
    <property type="match status" value="1"/>
</dbReference>
<proteinExistence type="predicted"/>
<dbReference type="AlphaFoldDB" id="A0A0C2R2S4"/>
<reference evidence="6 7" key="1">
    <citation type="submission" date="2015-01" db="EMBL/GenBank/DDBJ databases">
        <title>Genome sequencing of Jeotgalibacillus soli.</title>
        <authorList>
            <person name="Goh K.M."/>
            <person name="Chan K.-G."/>
            <person name="Yaakop A.S."/>
            <person name="Ee R."/>
            <person name="Gan H.M."/>
            <person name="Chan C.S."/>
        </authorList>
    </citation>
    <scope>NUCLEOTIDE SEQUENCE [LARGE SCALE GENOMIC DNA]</scope>
    <source>
        <strain evidence="6 7">P9</strain>
    </source>
</reference>